<name>A0A9W6D075_9BACT</name>
<dbReference type="Proteomes" id="UP001144372">
    <property type="component" value="Unassembled WGS sequence"/>
</dbReference>
<protein>
    <submittedName>
        <fullName evidence="1">Uncharacterized protein</fullName>
    </submittedName>
</protein>
<dbReference type="AlphaFoldDB" id="A0A9W6D075"/>
<comment type="caution">
    <text evidence="1">The sequence shown here is derived from an EMBL/GenBank/DDBJ whole genome shotgun (WGS) entry which is preliminary data.</text>
</comment>
<keyword evidence="2" id="KW-1185">Reference proteome</keyword>
<reference evidence="1" key="1">
    <citation type="submission" date="2022-12" db="EMBL/GenBank/DDBJ databases">
        <title>Reference genome sequencing for broad-spectrum identification of bacterial and archaeal isolates by mass spectrometry.</title>
        <authorList>
            <person name="Sekiguchi Y."/>
            <person name="Tourlousse D.M."/>
        </authorList>
    </citation>
    <scope>NUCLEOTIDE SEQUENCE</scope>
    <source>
        <strain evidence="1">ASRB1</strain>
    </source>
</reference>
<gene>
    <name evidence="1" type="ORF">DAMNIGENAA_08830</name>
</gene>
<evidence type="ECO:0000313" key="2">
    <source>
        <dbReference type="Proteomes" id="UP001144372"/>
    </source>
</evidence>
<dbReference type="EMBL" id="BSDR01000001">
    <property type="protein sequence ID" value="GLI33450.1"/>
    <property type="molecule type" value="Genomic_DNA"/>
</dbReference>
<proteinExistence type="predicted"/>
<sequence>MEHKQLRCEDCGWVGNAFELVRVNFTMGDPQPCCPNCGGDRIGEFELPSSQDI</sequence>
<accession>A0A9W6D075</accession>
<organism evidence="1 2">
    <name type="scientific">Desulforhabdus amnigena</name>
    <dbReference type="NCBI Taxonomy" id="40218"/>
    <lineage>
        <taxon>Bacteria</taxon>
        <taxon>Pseudomonadati</taxon>
        <taxon>Thermodesulfobacteriota</taxon>
        <taxon>Syntrophobacteria</taxon>
        <taxon>Syntrophobacterales</taxon>
        <taxon>Syntrophobacteraceae</taxon>
        <taxon>Desulforhabdus</taxon>
    </lineage>
</organism>
<evidence type="ECO:0000313" key="1">
    <source>
        <dbReference type="EMBL" id="GLI33450.1"/>
    </source>
</evidence>